<dbReference type="EMBL" id="CP163441">
    <property type="protein sequence ID" value="XDQ47742.1"/>
    <property type="molecule type" value="Genomic_DNA"/>
</dbReference>
<evidence type="ECO:0000313" key="1">
    <source>
        <dbReference type="EMBL" id="XDQ47742.1"/>
    </source>
</evidence>
<reference evidence="1" key="1">
    <citation type="submission" date="2024-07" db="EMBL/GenBank/DDBJ databases">
        <authorList>
            <person name="Yu S.T."/>
        </authorList>
    </citation>
    <scope>NUCLEOTIDE SEQUENCE</scope>
    <source>
        <strain evidence="1">R39</strain>
    </source>
</reference>
<protein>
    <submittedName>
        <fullName evidence="1">Uncharacterized protein</fullName>
    </submittedName>
</protein>
<dbReference type="RefSeq" id="WP_369226625.1">
    <property type="nucleotide sequence ID" value="NZ_CP163441.1"/>
</dbReference>
<name>A0AB39QVS9_9ACTN</name>
<dbReference type="AlphaFoldDB" id="A0AB39QVS9"/>
<gene>
    <name evidence="1" type="ORF">AB5J52_38755</name>
</gene>
<accession>A0AB39QVS9</accession>
<organism evidence="1">
    <name type="scientific">Streptomyces sp. R39</name>
    <dbReference type="NCBI Taxonomy" id="3238631"/>
    <lineage>
        <taxon>Bacteria</taxon>
        <taxon>Bacillati</taxon>
        <taxon>Actinomycetota</taxon>
        <taxon>Actinomycetes</taxon>
        <taxon>Kitasatosporales</taxon>
        <taxon>Streptomycetaceae</taxon>
        <taxon>Streptomyces</taxon>
    </lineage>
</organism>
<proteinExistence type="predicted"/>
<sequence>MDGRGQDDAVGCHHAGPELTSGRVRVFTAGGIGDGVQAGKRQCAQVRQVDLAAAATRVSATAGRSPRDQADGLGLPEMHTILTGDFLP</sequence>